<feature type="transmembrane region" description="Helical" evidence="1">
    <location>
        <begin position="7"/>
        <end position="26"/>
    </location>
</feature>
<dbReference type="Proteomes" id="UP000551848">
    <property type="component" value="Unassembled WGS sequence"/>
</dbReference>
<keyword evidence="1" id="KW-0472">Membrane</keyword>
<organism evidence="2 3">
    <name type="scientific">SAR86 cluster bacterium</name>
    <dbReference type="NCBI Taxonomy" id="2030880"/>
    <lineage>
        <taxon>Bacteria</taxon>
        <taxon>Pseudomonadati</taxon>
        <taxon>Pseudomonadota</taxon>
        <taxon>Gammaproteobacteria</taxon>
        <taxon>SAR86 cluster</taxon>
    </lineage>
</organism>
<accession>A0A838XU34</accession>
<name>A0A838XU34_9GAMM</name>
<keyword evidence="2" id="KW-0012">Acyltransferase</keyword>
<keyword evidence="1" id="KW-0812">Transmembrane</keyword>
<dbReference type="AlphaFoldDB" id="A0A838XU34"/>
<dbReference type="EMBL" id="JACETL010000052">
    <property type="protein sequence ID" value="MBA4692888.1"/>
    <property type="molecule type" value="Genomic_DNA"/>
</dbReference>
<comment type="caution">
    <text evidence="2">The sequence shown here is derived from an EMBL/GenBank/DDBJ whole genome shotgun (WGS) entry which is preliminary data.</text>
</comment>
<evidence type="ECO:0000313" key="3">
    <source>
        <dbReference type="Proteomes" id="UP000551848"/>
    </source>
</evidence>
<keyword evidence="2" id="KW-0808">Transferase</keyword>
<keyword evidence="1" id="KW-1133">Transmembrane helix</keyword>
<reference evidence="2 3" key="1">
    <citation type="submission" date="2020-06" db="EMBL/GenBank/DDBJ databases">
        <title>Dysbiosis in marine aquaculture revealed through microbiome analysis: reverse ecology for environmental sustainability.</title>
        <authorList>
            <person name="Haro-Moreno J.M."/>
            <person name="Coutinho F.H."/>
            <person name="Zaragoza-Solas A."/>
            <person name="Picazo A."/>
            <person name="Almagro-Moreno S."/>
            <person name="Lopez-Perez M."/>
        </authorList>
    </citation>
    <scope>NUCLEOTIDE SEQUENCE [LARGE SCALE GENOMIC DNA]</scope>
    <source>
        <strain evidence="2">MCMED-G41</strain>
    </source>
</reference>
<gene>
    <name evidence="2" type="ORF">H2072_03990</name>
</gene>
<feature type="non-terminal residue" evidence="2">
    <location>
        <position position="56"/>
    </location>
</feature>
<evidence type="ECO:0000256" key="1">
    <source>
        <dbReference type="SAM" id="Phobius"/>
    </source>
</evidence>
<dbReference type="GO" id="GO:0016746">
    <property type="term" value="F:acyltransferase activity"/>
    <property type="evidence" value="ECO:0007669"/>
    <property type="project" value="UniProtKB-KW"/>
</dbReference>
<proteinExistence type="predicted"/>
<sequence length="56" mass="6368">MDEVRRFFVGILTFFAILIILSFWLIPLSIANTPRIIPNQNLKIYLGSVSNKMGNA</sequence>
<evidence type="ECO:0000313" key="2">
    <source>
        <dbReference type="EMBL" id="MBA4692888.1"/>
    </source>
</evidence>
<protein>
    <submittedName>
        <fullName evidence="2">Acyltransferase</fullName>
    </submittedName>
</protein>